<dbReference type="EC" id="2.7.7.41" evidence="6 18"/>
<dbReference type="RefSeq" id="WP_104751720.1">
    <property type="nucleotide sequence ID" value="NZ_FZMF01000005.1"/>
</dbReference>
<evidence type="ECO:0000256" key="9">
    <source>
        <dbReference type="ARBA" id="ARBA00022516"/>
    </source>
</evidence>
<keyword evidence="11 18" id="KW-0812">Transmembrane</keyword>
<evidence type="ECO:0000256" key="2">
    <source>
        <dbReference type="ARBA" id="ARBA00004651"/>
    </source>
</evidence>
<feature type="transmembrane region" description="Helical" evidence="19">
    <location>
        <begin position="192"/>
        <end position="212"/>
    </location>
</feature>
<keyword evidence="13 19" id="KW-1133">Transmembrane helix</keyword>
<keyword evidence="12 18" id="KW-0548">Nucleotidyltransferase</keyword>
<evidence type="ECO:0000256" key="4">
    <source>
        <dbReference type="ARBA" id="ARBA00005189"/>
    </source>
</evidence>
<comment type="caution">
    <text evidence="20">The sequence shown here is derived from an EMBL/GenBank/DDBJ whole genome shotgun (WGS) entry which is preliminary data.</text>
</comment>
<evidence type="ECO:0000313" key="21">
    <source>
        <dbReference type="Proteomes" id="UP001595783"/>
    </source>
</evidence>
<evidence type="ECO:0000256" key="17">
    <source>
        <dbReference type="ARBA" id="ARBA00023264"/>
    </source>
</evidence>
<evidence type="ECO:0000256" key="11">
    <source>
        <dbReference type="ARBA" id="ARBA00022692"/>
    </source>
</evidence>
<evidence type="ECO:0000256" key="8">
    <source>
        <dbReference type="ARBA" id="ARBA00022475"/>
    </source>
</evidence>
<dbReference type="InterPro" id="IPR000374">
    <property type="entry name" value="PC_trans"/>
</dbReference>
<keyword evidence="17" id="KW-1208">Phospholipid metabolism</keyword>
<evidence type="ECO:0000256" key="19">
    <source>
        <dbReference type="SAM" id="Phobius"/>
    </source>
</evidence>
<dbReference type="Pfam" id="PF01148">
    <property type="entry name" value="CTP_transf_1"/>
    <property type="match status" value="1"/>
</dbReference>
<keyword evidence="14" id="KW-0443">Lipid metabolism</keyword>
<keyword evidence="15 19" id="KW-0472">Membrane</keyword>
<evidence type="ECO:0000256" key="18">
    <source>
        <dbReference type="RuleBase" id="RU003938"/>
    </source>
</evidence>
<keyword evidence="10 18" id="KW-0808">Transferase</keyword>
<keyword evidence="9" id="KW-0444">Lipid biosynthesis</keyword>
<evidence type="ECO:0000256" key="6">
    <source>
        <dbReference type="ARBA" id="ARBA00012487"/>
    </source>
</evidence>
<comment type="catalytic activity">
    <reaction evidence="1 18">
        <text>a 1,2-diacyl-sn-glycero-3-phosphate + CTP + H(+) = a CDP-1,2-diacyl-sn-glycerol + diphosphate</text>
        <dbReference type="Rhea" id="RHEA:16229"/>
        <dbReference type="ChEBI" id="CHEBI:15378"/>
        <dbReference type="ChEBI" id="CHEBI:33019"/>
        <dbReference type="ChEBI" id="CHEBI:37563"/>
        <dbReference type="ChEBI" id="CHEBI:58332"/>
        <dbReference type="ChEBI" id="CHEBI:58608"/>
        <dbReference type="EC" id="2.7.7.41"/>
    </reaction>
</comment>
<evidence type="ECO:0000256" key="16">
    <source>
        <dbReference type="ARBA" id="ARBA00023209"/>
    </source>
</evidence>
<feature type="transmembrane region" description="Helical" evidence="19">
    <location>
        <begin position="63"/>
        <end position="80"/>
    </location>
</feature>
<feature type="transmembrane region" description="Helical" evidence="19">
    <location>
        <begin position="12"/>
        <end position="29"/>
    </location>
</feature>
<comment type="pathway">
    <text evidence="4">Lipid metabolism.</text>
</comment>
<evidence type="ECO:0000256" key="1">
    <source>
        <dbReference type="ARBA" id="ARBA00001698"/>
    </source>
</evidence>
<feature type="transmembrane region" description="Helical" evidence="19">
    <location>
        <begin position="109"/>
        <end position="126"/>
    </location>
</feature>
<feature type="transmembrane region" description="Helical" evidence="19">
    <location>
        <begin position="132"/>
        <end position="155"/>
    </location>
</feature>
<evidence type="ECO:0000256" key="5">
    <source>
        <dbReference type="ARBA" id="ARBA00010185"/>
    </source>
</evidence>
<evidence type="ECO:0000256" key="13">
    <source>
        <dbReference type="ARBA" id="ARBA00022989"/>
    </source>
</evidence>
<accession>A0ABV7ZH96</accession>
<name>A0ABV7ZH96_9HELI</name>
<evidence type="ECO:0000256" key="15">
    <source>
        <dbReference type="ARBA" id="ARBA00023136"/>
    </source>
</evidence>
<proteinExistence type="inferred from homology"/>
<dbReference type="PROSITE" id="PS01315">
    <property type="entry name" value="CDS"/>
    <property type="match status" value="1"/>
</dbReference>
<sequence length="261" mass="28289">MDFSKLKGEKTRYITGLVLVVLVGVVLAFNDVRFVWAVLGVAYLLGFHEALKLYEKTHALSFSFWHYGLALVVWGLAYISPRPVESALFVGMFFAGVLAFRAKNIAQVLPLIYPTLPFVILLALFKDFGVRGVVWLVVIVVVADVGAYFGGRLVGKIPLSPTSPKKTLEGSLIGLALSSLLGGLVGMWSVGFVWALGVSVIVALSAILGDLYESYLKRRAEVKDSGACLPGHGGILDRLDAMLFGGVSLHFLLFFGDVFFV</sequence>
<evidence type="ECO:0000256" key="12">
    <source>
        <dbReference type="ARBA" id="ARBA00022695"/>
    </source>
</evidence>
<dbReference type="EMBL" id="JBHRZO010000006">
    <property type="protein sequence ID" value="MFC3847213.1"/>
    <property type="molecule type" value="Genomic_DNA"/>
</dbReference>
<protein>
    <recommendedName>
        <fullName evidence="7 18">Phosphatidate cytidylyltransferase</fullName>
        <ecNumber evidence="6 18">2.7.7.41</ecNumber>
    </recommendedName>
</protein>
<evidence type="ECO:0000256" key="7">
    <source>
        <dbReference type="ARBA" id="ARBA00019373"/>
    </source>
</evidence>
<keyword evidence="8" id="KW-1003">Cell membrane</keyword>
<dbReference type="PANTHER" id="PTHR46382">
    <property type="entry name" value="PHOSPHATIDATE CYTIDYLYLTRANSFERASE"/>
    <property type="match status" value="1"/>
</dbReference>
<feature type="transmembrane region" description="Helical" evidence="19">
    <location>
        <begin position="241"/>
        <end position="260"/>
    </location>
</feature>
<feature type="transmembrane region" description="Helical" evidence="19">
    <location>
        <begin position="35"/>
        <end position="51"/>
    </location>
</feature>
<organism evidence="20 21">
    <name type="scientific">Helicobacter baculiformis</name>
    <dbReference type="NCBI Taxonomy" id="427351"/>
    <lineage>
        <taxon>Bacteria</taxon>
        <taxon>Pseudomonadati</taxon>
        <taxon>Campylobacterota</taxon>
        <taxon>Epsilonproteobacteria</taxon>
        <taxon>Campylobacterales</taxon>
        <taxon>Helicobacteraceae</taxon>
        <taxon>Helicobacter</taxon>
    </lineage>
</organism>
<comment type="subcellular location">
    <subcellularLocation>
        <location evidence="2">Cell membrane</location>
        <topology evidence="2">Multi-pass membrane protein</topology>
    </subcellularLocation>
</comment>
<reference evidence="21" key="1">
    <citation type="journal article" date="2019" name="Int. J. Syst. Evol. Microbiol.">
        <title>The Global Catalogue of Microorganisms (GCM) 10K type strain sequencing project: providing services to taxonomists for standard genome sequencing and annotation.</title>
        <authorList>
            <consortium name="The Broad Institute Genomics Platform"/>
            <consortium name="The Broad Institute Genome Sequencing Center for Infectious Disease"/>
            <person name="Wu L."/>
            <person name="Ma J."/>
        </authorList>
    </citation>
    <scope>NUCLEOTIDE SEQUENCE [LARGE SCALE GENOMIC DNA]</scope>
    <source>
        <strain evidence="21">CCUG 53816</strain>
    </source>
</reference>
<dbReference type="PANTHER" id="PTHR46382:SF1">
    <property type="entry name" value="PHOSPHATIDATE CYTIDYLYLTRANSFERASE"/>
    <property type="match status" value="1"/>
</dbReference>
<evidence type="ECO:0000256" key="10">
    <source>
        <dbReference type="ARBA" id="ARBA00022679"/>
    </source>
</evidence>
<evidence type="ECO:0000256" key="3">
    <source>
        <dbReference type="ARBA" id="ARBA00005119"/>
    </source>
</evidence>
<evidence type="ECO:0000313" key="20">
    <source>
        <dbReference type="EMBL" id="MFC3847213.1"/>
    </source>
</evidence>
<comment type="pathway">
    <text evidence="3 18">Phospholipid metabolism; CDP-diacylglycerol biosynthesis; CDP-diacylglycerol from sn-glycerol 3-phosphate: step 3/3.</text>
</comment>
<keyword evidence="21" id="KW-1185">Reference proteome</keyword>
<dbReference type="Proteomes" id="UP001595783">
    <property type="component" value="Unassembled WGS sequence"/>
</dbReference>
<dbReference type="GO" id="GO:0004605">
    <property type="term" value="F:phosphatidate cytidylyltransferase activity"/>
    <property type="evidence" value="ECO:0007669"/>
    <property type="project" value="UniProtKB-EC"/>
</dbReference>
<gene>
    <name evidence="20" type="ORF">ACFOPX_01505</name>
</gene>
<keyword evidence="16" id="KW-0594">Phospholipid biosynthesis</keyword>
<comment type="similarity">
    <text evidence="5 18">Belongs to the CDS family.</text>
</comment>
<evidence type="ECO:0000256" key="14">
    <source>
        <dbReference type="ARBA" id="ARBA00023098"/>
    </source>
</evidence>